<dbReference type="EMBL" id="RPHB01000006">
    <property type="protein sequence ID" value="MBW3468900.1"/>
    <property type="molecule type" value="Genomic_DNA"/>
</dbReference>
<evidence type="ECO:0000313" key="2">
    <source>
        <dbReference type="Proteomes" id="UP000727490"/>
    </source>
</evidence>
<dbReference type="AlphaFoldDB" id="A0A951IXB9"/>
<comment type="caution">
    <text evidence="1">The sequence shown here is derived from an EMBL/GenBank/DDBJ whole genome shotgun (WGS) entry which is preliminary data.</text>
</comment>
<dbReference type="InterPro" id="IPR025345">
    <property type="entry name" value="DUF4249"/>
</dbReference>
<accession>A0A951IXB9</accession>
<dbReference type="PROSITE" id="PS51257">
    <property type="entry name" value="PROKAR_LIPOPROTEIN"/>
    <property type="match status" value="1"/>
</dbReference>
<protein>
    <submittedName>
        <fullName evidence="1">DUF4249 domain-containing protein</fullName>
    </submittedName>
</protein>
<dbReference type="Pfam" id="PF14054">
    <property type="entry name" value="DUF4249"/>
    <property type="match status" value="1"/>
</dbReference>
<name>A0A951IXB9_9BACT</name>
<proteinExistence type="predicted"/>
<keyword evidence="2" id="KW-1185">Reference proteome</keyword>
<gene>
    <name evidence="1" type="ORF">EGN73_13920</name>
</gene>
<dbReference type="RefSeq" id="WP_219290948.1">
    <property type="nucleotide sequence ID" value="NZ_RPHB01000006.1"/>
</dbReference>
<sequence length="366" mass="41592">MKKLSSYILILFSLFLIYACIDVFPFENERPEPILALEGYITTIPKVHRIRLSRADRFSPDFNGLNRPETLAKVLIKDNLGNVEVLTESTAGVYLTQENFAAEVGKTYNLEIIRNDGRRFISRPETVAPAPLVDSLSYIAVRTASENSFVDEVGVRIFAHFQDPPDQQNYYFWNMLPSDFQLVAEPELNLNSPFHPTCPRCPNPLECCRICYFSERPSPPNVNTAEDSDFNGLYQNIPIAYIRDNGLRFKGIYKVKIQHLSVSQNAYRHLTLIGQQVGLTGSVFDPPPANIRGNLINLDDPEDTPLGYFFASDEISLETYIHPERLEFVFRPQTLFPTDCRAYVVGIGIARPNDPQIPPADWNPNR</sequence>
<dbReference type="Proteomes" id="UP000727490">
    <property type="component" value="Unassembled WGS sequence"/>
</dbReference>
<organism evidence="1 2">
    <name type="scientific">Arthrospiribacter ruber</name>
    <dbReference type="NCBI Taxonomy" id="2487934"/>
    <lineage>
        <taxon>Bacteria</taxon>
        <taxon>Pseudomonadati</taxon>
        <taxon>Bacteroidota</taxon>
        <taxon>Cytophagia</taxon>
        <taxon>Cytophagales</taxon>
        <taxon>Cyclobacteriaceae</taxon>
        <taxon>Arthrospiribacter</taxon>
    </lineage>
</organism>
<evidence type="ECO:0000313" key="1">
    <source>
        <dbReference type="EMBL" id="MBW3468900.1"/>
    </source>
</evidence>
<reference evidence="1 2" key="1">
    <citation type="journal article" date="2020" name="Syst. Appl. Microbiol.">
        <title>Arthrospiribacter ruber gen. nov., sp. nov., a novel bacterium isolated from Arthrospira cultures.</title>
        <authorList>
            <person name="Waleron M."/>
            <person name="Misztak A."/>
            <person name="Waleron M.M."/>
            <person name="Furmaniak M."/>
            <person name="Mrozik A."/>
            <person name="Waleron K."/>
        </authorList>
    </citation>
    <scope>NUCLEOTIDE SEQUENCE [LARGE SCALE GENOMIC DNA]</scope>
    <source>
        <strain evidence="1 2">DPMB0001</strain>
    </source>
</reference>